<keyword evidence="1" id="KW-0812">Transmembrane</keyword>
<name>A0A2A5B0V9_9GAMM</name>
<dbReference type="EMBL" id="NVVJ01000021">
    <property type="protein sequence ID" value="PCJ24981.1"/>
    <property type="molecule type" value="Genomic_DNA"/>
</dbReference>
<proteinExistence type="predicted"/>
<feature type="transmembrane region" description="Helical" evidence="1">
    <location>
        <begin position="6"/>
        <end position="27"/>
    </location>
</feature>
<feature type="transmembrane region" description="Helical" evidence="1">
    <location>
        <begin position="215"/>
        <end position="237"/>
    </location>
</feature>
<dbReference type="Proteomes" id="UP000218327">
    <property type="component" value="Unassembled WGS sequence"/>
</dbReference>
<keyword evidence="1" id="KW-1133">Transmembrane helix</keyword>
<gene>
    <name evidence="2" type="ORF">COA96_08280</name>
</gene>
<feature type="transmembrane region" description="Helical" evidence="1">
    <location>
        <begin position="124"/>
        <end position="144"/>
    </location>
</feature>
<feature type="transmembrane region" description="Helical" evidence="1">
    <location>
        <begin position="80"/>
        <end position="103"/>
    </location>
</feature>
<reference evidence="3" key="1">
    <citation type="submission" date="2017-08" db="EMBL/GenBank/DDBJ databases">
        <title>A dynamic microbial community with high functional redundancy inhabits the cold, oxic subseafloor aquifer.</title>
        <authorList>
            <person name="Tully B.J."/>
            <person name="Wheat C.G."/>
            <person name="Glazer B.T."/>
            <person name="Huber J.A."/>
        </authorList>
    </citation>
    <scope>NUCLEOTIDE SEQUENCE [LARGE SCALE GENOMIC DNA]</scope>
</reference>
<feature type="transmembrane region" description="Helical" evidence="1">
    <location>
        <begin position="39"/>
        <end position="60"/>
    </location>
</feature>
<feature type="transmembrane region" description="Helical" evidence="1">
    <location>
        <begin position="181"/>
        <end position="203"/>
    </location>
</feature>
<evidence type="ECO:0000313" key="2">
    <source>
        <dbReference type="EMBL" id="PCJ24981.1"/>
    </source>
</evidence>
<dbReference type="AlphaFoldDB" id="A0A2A5B0V9"/>
<evidence type="ECO:0000256" key="1">
    <source>
        <dbReference type="SAM" id="Phobius"/>
    </source>
</evidence>
<evidence type="ECO:0008006" key="4">
    <source>
        <dbReference type="Google" id="ProtNLM"/>
    </source>
</evidence>
<comment type="caution">
    <text evidence="2">The sequence shown here is derived from an EMBL/GenBank/DDBJ whole genome shotgun (WGS) entry which is preliminary data.</text>
</comment>
<keyword evidence="1" id="KW-0472">Membrane</keyword>
<evidence type="ECO:0000313" key="3">
    <source>
        <dbReference type="Proteomes" id="UP000218327"/>
    </source>
</evidence>
<accession>A0A2A5B0V9</accession>
<sequence length="263" mass="29171">MLAIHQFALYLHIAIGSCALIVFWIPVFTRKGNLNHKRFGRLFAYVMYIVSFSGIIMSSSDLLFPVAMHAPGLDLTSAEASSVAIEVRGFALFLLSLSILVLNSTRQGWLTILNRDDRSALRKPLHIALNCSLIIIGLVLFVSGLRSGSILFMVFSVLQLVTGVNCLRYNFKEKLKPKEWWIQHLGGFIASGIGAYTAFFVFGGRSVMNSIFGDVYSDISIFLWVAPGVIGGIAIALTSRHYQNRFAGEWAIKHATVRSEMFS</sequence>
<protein>
    <recommendedName>
        <fullName evidence="4">DUF2306 domain-containing protein</fullName>
    </recommendedName>
</protein>
<organism evidence="2 3">
    <name type="scientific">SAR86 cluster bacterium</name>
    <dbReference type="NCBI Taxonomy" id="2030880"/>
    <lineage>
        <taxon>Bacteria</taxon>
        <taxon>Pseudomonadati</taxon>
        <taxon>Pseudomonadota</taxon>
        <taxon>Gammaproteobacteria</taxon>
        <taxon>SAR86 cluster</taxon>
    </lineage>
</organism>
<feature type="transmembrane region" description="Helical" evidence="1">
    <location>
        <begin position="150"/>
        <end position="169"/>
    </location>
</feature>